<dbReference type="RefSeq" id="WP_057871999.1">
    <property type="nucleotide sequence ID" value="NZ_AZGB01000018.1"/>
</dbReference>
<dbReference type="InterPro" id="IPR030678">
    <property type="entry name" value="Peptide/Ni-bd"/>
</dbReference>
<dbReference type="Gene3D" id="3.40.190.10">
    <property type="entry name" value="Periplasmic binding protein-like II"/>
    <property type="match status" value="1"/>
</dbReference>
<evidence type="ECO:0000256" key="5">
    <source>
        <dbReference type="ARBA" id="ARBA00022856"/>
    </source>
</evidence>
<evidence type="ECO:0000256" key="6">
    <source>
        <dbReference type="SAM" id="SignalP"/>
    </source>
</evidence>
<dbReference type="PIRSF" id="PIRSF002741">
    <property type="entry name" value="MppA"/>
    <property type="match status" value="1"/>
</dbReference>
<comment type="similarity">
    <text evidence="2">Belongs to the bacterial solute-binding protein 5 family.</text>
</comment>
<feature type="chain" id="PRO_5006412289" evidence="6">
    <location>
        <begin position="21"/>
        <end position="540"/>
    </location>
</feature>
<dbReference type="PATRIC" id="fig|1423750.3.peg.1284"/>
<evidence type="ECO:0000256" key="2">
    <source>
        <dbReference type="ARBA" id="ARBA00005695"/>
    </source>
</evidence>
<dbReference type="Gene3D" id="3.90.76.10">
    <property type="entry name" value="Dipeptide-binding Protein, Domain 1"/>
    <property type="match status" value="1"/>
</dbReference>
<gene>
    <name evidence="8" type="ORF">FC89_GL001256</name>
</gene>
<proteinExistence type="inferred from homology"/>
<dbReference type="SUPFAM" id="SSF53850">
    <property type="entry name" value="Periplasmic binding protein-like II"/>
    <property type="match status" value="1"/>
</dbReference>
<dbReference type="CDD" id="cd08504">
    <property type="entry name" value="PBP2_OppA"/>
    <property type="match status" value="1"/>
</dbReference>
<keyword evidence="9" id="KW-1185">Reference proteome</keyword>
<dbReference type="FunFam" id="3.90.76.10:FF:000001">
    <property type="entry name" value="Oligopeptide ABC transporter substrate-binding protein"/>
    <property type="match status" value="1"/>
</dbReference>
<comment type="caution">
    <text evidence="8">The sequence shown here is derived from an EMBL/GenBank/DDBJ whole genome shotgun (WGS) entry which is preliminary data.</text>
</comment>
<dbReference type="GO" id="GO:1904680">
    <property type="term" value="F:peptide transmembrane transporter activity"/>
    <property type="evidence" value="ECO:0007669"/>
    <property type="project" value="TreeGrafter"/>
</dbReference>
<evidence type="ECO:0000256" key="3">
    <source>
        <dbReference type="ARBA" id="ARBA00022448"/>
    </source>
</evidence>
<evidence type="ECO:0000313" key="8">
    <source>
        <dbReference type="EMBL" id="KRM05554.1"/>
    </source>
</evidence>
<dbReference type="FunFam" id="3.10.105.10:FF:000001">
    <property type="entry name" value="Oligopeptide ABC transporter, oligopeptide-binding protein"/>
    <property type="match status" value="1"/>
</dbReference>
<feature type="domain" description="Solute-binding protein family 5" evidence="7">
    <location>
        <begin position="75"/>
        <end position="459"/>
    </location>
</feature>
<dbReference type="GO" id="GO:0015833">
    <property type="term" value="P:peptide transport"/>
    <property type="evidence" value="ECO:0007669"/>
    <property type="project" value="UniProtKB-KW"/>
</dbReference>
<evidence type="ECO:0000313" key="9">
    <source>
        <dbReference type="Proteomes" id="UP000051451"/>
    </source>
</evidence>
<dbReference type="Gene3D" id="3.10.105.10">
    <property type="entry name" value="Dipeptide-binding Protein, Domain 3"/>
    <property type="match status" value="1"/>
</dbReference>
<reference evidence="8 9" key="1">
    <citation type="journal article" date="2015" name="Genome Announc.">
        <title>Expanding the biotechnology potential of lactobacilli through comparative genomics of 213 strains and associated genera.</title>
        <authorList>
            <person name="Sun Z."/>
            <person name="Harris H.M."/>
            <person name="McCann A."/>
            <person name="Guo C."/>
            <person name="Argimon S."/>
            <person name="Zhang W."/>
            <person name="Yang X."/>
            <person name="Jeffery I.B."/>
            <person name="Cooney J.C."/>
            <person name="Kagawa T.F."/>
            <person name="Liu W."/>
            <person name="Song Y."/>
            <person name="Salvetti E."/>
            <person name="Wrobel A."/>
            <person name="Rasinkangas P."/>
            <person name="Parkhill J."/>
            <person name="Rea M.C."/>
            <person name="O'Sullivan O."/>
            <person name="Ritari J."/>
            <person name="Douillard F.P."/>
            <person name="Paul Ross R."/>
            <person name="Yang R."/>
            <person name="Briner A.E."/>
            <person name="Felis G.E."/>
            <person name="de Vos W.M."/>
            <person name="Barrangou R."/>
            <person name="Klaenhammer T.R."/>
            <person name="Caufield P.W."/>
            <person name="Cui Y."/>
            <person name="Zhang H."/>
            <person name="O'Toole P.W."/>
        </authorList>
    </citation>
    <scope>NUCLEOTIDE SEQUENCE [LARGE SCALE GENOMIC DNA]</scope>
    <source>
        <strain evidence="8 9">DSM 18630</strain>
    </source>
</reference>
<name>A0A0R1VJA3_9LACO</name>
<organism evidence="8 9">
    <name type="scientific">Liquorilactobacillus ghanensis DSM 18630</name>
    <dbReference type="NCBI Taxonomy" id="1423750"/>
    <lineage>
        <taxon>Bacteria</taxon>
        <taxon>Bacillati</taxon>
        <taxon>Bacillota</taxon>
        <taxon>Bacilli</taxon>
        <taxon>Lactobacillales</taxon>
        <taxon>Lactobacillaceae</taxon>
        <taxon>Liquorilactobacillus</taxon>
    </lineage>
</organism>
<keyword evidence="4 6" id="KW-0732">Signal</keyword>
<dbReference type="EMBL" id="AZGB01000018">
    <property type="protein sequence ID" value="KRM05554.1"/>
    <property type="molecule type" value="Genomic_DNA"/>
</dbReference>
<keyword evidence="5" id="KW-0571">Peptide transport</keyword>
<dbReference type="Pfam" id="PF00496">
    <property type="entry name" value="SBP_bac_5"/>
    <property type="match status" value="1"/>
</dbReference>
<accession>A0A0R1VJA3</accession>
<keyword evidence="5" id="KW-0653">Protein transport</keyword>
<dbReference type="InterPro" id="IPR000914">
    <property type="entry name" value="SBP_5_dom"/>
</dbReference>
<dbReference type="Proteomes" id="UP000051451">
    <property type="component" value="Unassembled WGS sequence"/>
</dbReference>
<dbReference type="InterPro" id="IPR039424">
    <property type="entry name" value="SBP_5"/>
</dbReference>
<keyword evidence="3" id="KW-0813">Transport</keyword>
<dbReference type="GO" id="GO:0030288">
    <property type="term" value="C:outer membrane-bounded periplasmic space"/>
    <property type="evidence" value="ECO:0007669"/>
    <property type="project" value="UniProtKB-ARBA"/>
</dbReference>
<dbReference type="STRING" id="1423750.FC89_GL001256"/>
<sequence length="540" mass="60068">MGLKKGMLAAVIAVSTVALAACGSKGSQQDSSQVLHWSEPTELQTLDLSKVVDTVSSDTISNSTEGLYRLGKDSKIEPGLATKTQVSNHGLKYTFTLRKNSKWSNGDPVTAQNFVYSWRRTVNPKTASQYAYLFSGIKNADAVANGKKPVTTLGVKAANKYKLVVTLDKNIPYFKLLMGFTVFFPQDQKAVEQYGSKYGTAAKYMVYNGPYKVAGWNGSNLNWHLVKNKDYWDQKAVKLQKITFQVAKSTTTSYNLYQNKKLDETYLDAEQAKQLSNNKDYVSLKQSRTNYLEFNQTNKEFQNKKIRQALSYAVDRQQLVKKVLGNGSLPAKGIVSQDLASYQGKDFATAAATTTGVTYNKSQAQKLWREGLRELGVKKLSFTLMGDDDDMSKAVTDYLQSQFETNLPGAKVAVENLPKKTRITRAAAGQFDVVLAGWAADFSDPISFLDLFTKNNAYNDGKWDNPTYDRLINVSKTTDVNNQNKRWQDLVAASKLLSQEQGVAPLYQLSQAQLLRSDVKGVVYNTAGIAFNFKHAYIAK</sequence>
<dbReference type="GeneID" id="98319269"/>
<evidence type="ECO:0000256" key="1">
    <source>
        <dbReference type="ARBA" id="ARBA00004196"/>
    </source>
</evidence>
<dbReference type="PANTHER" id="PTHR30290:SF10">
    <property type="entry name" value="PERIPLASMIC OLIGOPEPTIDE-BINDING PROTEIN-RELATED"/>
    <property type="match status" value="1"/>
</dbReference>
<evidence type="ECO:0000256" key="4">
    <source>
        <dbReference type="ARBA" id="ARBA00022729"/>
    </source>
</evidence>
<dbReference type="OrthoDB" id="403896at2"/>
<dbReference type="GO" id="GO:0043190">
    <property type="term" value="C:ATP-binding cassette (ABC) transporter complex"/>
    <property type="evidence" value="ECO:0007669"/>
    <property type="project" value="InterPro"/>
</dbReference>
<dbReference type="PANTHER" id="PTHR30290">
    <property type="entry name" value="PERIPLASMIC BINDING COMPONENT OF ABC TRANSPORTER"/>
    <property type="match status" value="1"/>
</dbReference>
<dbReference type="PROSITE" id="PS51257">
    <property type="entry name" value="PROKAR_LIPOPROTEIN"/>
    <property type="match status" value="1"/>
</dbReference>
<protein>
    <submittedName>
        <fullName evidence="8">Oligopeptide ABC transporter binding protein</fullName>
    </submittedName>
</protein>
<evidence type="ECO:0000259" key="7">
    <source>
        <dbReference type="Pfam" id="PF00496"/>
    </source>
</evidence>
<feature type="signal peptide" evidence="6">
    <location>
        <begin position="1"/>
        <end position="20"/>
    </location>
</feature>
<comment type="subcellular location">
    <subcellularLocation>
        <location evidence="1">Cell envelope</location>
    </subcellularLocation>
</comment>
<dbReference type="AlphaFoldDB" id="A0A0R1VJA3"/>